<reference evidence="3" key="1">
    <citation type="submission" date="2016-06" db="UniProtKB">
        <authorList>
            <consortium name="WormBaseParasite"/>
        </authorList>
    </citation>
    <scope>IDENTIFICATION</scope>
</reference>
<dbReference type="EMBL" id="UYRT01000290">
    <property type="protein sequence ID" value="VDK27924.1"/>
    <property type="molecule type" value="Genomic_DNA"/>
</dbReference>
<name>A0A183CV61_9BILA</name>
<organism evidence="3">
    <name type="scientific">Gongylonema pulchrum</name>
    <dbReference type="NCBI Taxonomy" id="637853"/>
    <lineage>
        <taxon>Eukaryota</taxon>
        <taxon>Metazoa</taxon>
        <taxon>Ecdysozoa</taxon>
        <taxon>Nematoda</taxon>
        <taxon>Chromadorea</taxon>
        <taxon>Rhabditida</taxon>
        <taxon>Spirurina</taxon>
        <taxon>Spiruromorpha</taxon>
        <taxon>Spiruroidea</taxon>
        <taxon>Gongylonematidae</taxon>
        <taxon>Gongylonema</taxon>
    </lineage>
</organism>
<proteinExistence type="predicted"/>
<dbReference type="WBParaSite" id="GPUH_0000035101-mRNA-1">
    <property type="protein sequence ID" value="GPUH_0000035101-mRNA-1"/>
    <property type="gene ID" value="GPUH_0000035101"/>
</dbReference>
<sequence>MGRGWFPAIDDVNDVDICGNVSGRLSAPTEWPFSAPICKGRHSGRLVPSCRRQGSCAATFFSKVWKRGDDMTHQIISILEL</sequence>
<dbReference type="AlphaFoldDB" id="A0A183CV61"/>
<dbReference type="Proteomes" id="UP000271098">
    <property type="component" value="Unassembled WGS sequence"/>
</dbReference>
<evidence type="ECO:0000313" key="2">
    <source>
        <dbReference type="Proteomes" id="UP000271098"/>
    </source>
</evidence>
<evidence type="ECO:0000313" key="3">
    <source>
        <dbReference type="WBParaSite" id="GPUH_0000035101-mRNA-1"/>
    </source>
</evidence>
<protein>
    <submittedName>
        <fullName evidence="1 3">Uncharacterized protein</fullName>
    </submittedName>
</protein>
<reference evidence="1 2" key="2">
    <citation type="submission" date="2018-11" db="EMBL/GenBank/DDBJ databases">
        <authorList>
            <consortium name="Pathogen Informatics"/>
        </authorList>
    </citation>
    <scope>NUCLEOTIDE SEQUENCE [LARGE SCALE GENOMIC DNA]</scope>
</reference>
<accession>A0A183CV61</accession>
<evidence type="ECO:0000313" key="1">
    <source>
        <dbReference type="EMBL" id="VDK27924.1"/>
    </source>
</evidence>
<gene>
    <name evidence="1" type="ORF">GPUH_LOCUS352</name>
</gene>
<keyword evidence="2" id="KW-1185">Reference proteome</keyword>